<dbReference type="SUPFAM" id="SSF55394">
    <property type="entry name" value="Bactericidal permeability-increasing protein, BPI"/>
    <property type="match status" value="1"/>
</dbReference>
<organism evidence="3 4">
    <name type="scientific">Microvenator marinus</name>
    <dbReference type="NCBI Taxonomy" id="2600177"/>
    <lineage>
        <taxon>Bacteria</taxon>
        <taxon>Deltaproteobacteria</taxon>
        <taxon>Bradymonadales</taxon>
        <taxon>Microvenatoraceae</taxon>
        <taxon>Microvenator</taxon>
    </lineage>
</organism>
<evidence type="ECO:0000313" key="4">
    <source>
        <dbReference type="Proteomes" id="UP000321595"/>
    </source>
</evidence>
<dbReference type="InterPro" id="IPR017943">
    <property type="entry name" value="Bactericidal_perm-incr_a/b_dom"/>
</dbReference>
<dbReference type="OrthoDB" id="5477231at2"/>
<name>A0A5B8Y1F7_9DELT</name>
<dbReference type="GO" id="GO:0008289">
    <property type="term" value="F:lipid binding"/>
    <property type="evidence" value="ECO:0007669"/>
    <property type="project" value="InterPro"/>
</dbReference>
<accession>A0A5B8Y1F7</accession>
<dbReference type="Proteomes" id="UP000321595">
    <property type="component" value="Chromosome"/>
</dbReference>
<dbReference type="Pfam" id="PF09136">
    <property type="entry name" value="Glucodextran_B"/>
    <property type="match status" value="1"/>
</dbReference>
<evidence type="ECO:0000256" key="1">
    <source>
        <dbReference type="SAM" id="MobiDB-lite"/>
    </source>
</evidence>
<dbReference type="RefSeq" id="WP_146963709.1">
    <property type="nucleotide sequence ID" value="NZ_CP042467.1"/>
</dbReference>
<sequence length="910" mass="96186">MKRRSLFLLLFVASTWLAACGGDEAATRWQTPEDEPDASQDLPVDPEPDMAPDLPEEVEPPRVGVAVETDALLSVVRAGELIEVTCRLLDSNDNEIPTDQSEFSIDYSPPGNFVVEADSVRAVRVGLTTARCGHPSLGLVDPTPVEITIEPGPAHTVVTNTTATSVVAGESFDVTCDVFDAYGNPLDEYEPQIVLTPTSANQEVEEGSVTLTVADVYDVVCAVDGASNLQGRLVEIIPGRPASLAISLVPNQPVYAVGQVVELSYIVTDEYGNPIPSAQVNVTSNPAGESFGAGRFRYENEGTYTLAAQVTEPTSSGQTLRQEATIVINSNGPSINCESPGDGAMVNVAPNASVLFTGSVGDVNGVSSVTVNGGGVVVGADGSFSRNVQARFGINFVEIVARDDFDVENSKTCAFLATNNWAPESGFISNSVLLSLLQGAIDDRNPSDIDSLGDLLSRVLNSQGLVNELKSALSSANPLKPSSCDQTVLGICVLRSEVRYQNLEVNGPNSTELTLVTNGLRTNVEVQNLRIRIRVRGQVAGIPYDTEGWVTVDSLAVQLTLDVGLQNNRPKITLRPNSTTVTVGSIDTDFSGLDGGIINIVASLFNGTIRNLLANTVRGFVETEFNEVIDGVVGSLDVSTLGTSFDVPKLDGSGNIQLQFGVNFTDATASTQRLRFGLGTRITPSTTSVGANSLGIPLPPGDIPLDPPVASGTSVRVAVYMGVLNQALHALWRAGFLNVSLGGADVGGGLPAGVSATIQTGLPPVVENLANGEARMMIGAMDINLVYPGIFDEGIRINVGANARTSINLVQDSLEFGNLQIEELFFSTDSVTLDSTTRAIIENFLQNLLQTVINNSLNDALPALPIPTFELPASLTQYNLPGGQQMGIQTSTYQQTLLQYLLHGTFAVYP</sequence>
<dbReference type="AlphaFoldDB" id="A0A5B8Y1F7"/>
<dbReference type="EMBL" id="CP042467">
    <property type="protein sequence ID" value="QED30213.1"/>
    <property type="molecule type" value="Genomic_DNA"/>
</dbReference>
<dbReference type="PANTHER" id="PTHR10504">
    <property type="entry name" value="BACTERICIDAL PERMEABILITY-INCREASING BPI PROTEIN-RELATED"/>
    <property type="match status" value="1"/>
</dbReference>
<gene>
    <name evidence="3" type="ORF">FRD01_23870</name>
</gene>
<dbReference type="Gene3D" id="3.15.10.10">
    <property type="entry name" value="Bactericidal permeability-increasing protein, domain 1"/>
    <property type="match status" value="1"/>
</dbReference>
<keyword evidence="4" id="KW-1185">Reference proteome</keyword>
<evidence type="ECO:0000313" key="3">
    <source>
        <dbReference type="EMBL" id="QED30213.1"/>
    </source>
</evidence>
<dbReference type="PANTHER" id="PTHR10504:SF131">
    <property type="entry name" value="BPI2 DOMAIN-CONTAINING PROTEIN"/>
    <property type="match status" value="1"/>
</dbReference>
<evidence type="ECO:0000256" key="2">
    <source>
        <dbReference type="SAM" id="SignalP"/>
    </source>
</evidence>
<feature type="signal peptide" evidence="2">
    <location>
        <begin position="1"/>
        <end position="18"/>
    </location>
</feature>
<reference evidence="3 4" key="1">
    <citation type="submission" date="2019-08" db="EMBL/GenBank/DDBJ databases">
        <authorList>
            <person name="Liang Q."/>
        </authorList>
    </citation>
    <scope>NUCLEOTIDE SEQUENCE [LARGE SCALE GENOMIC DNA]</scope>
    <source>
        <strain evidence="3 4">V1718</strain>
    </source>
</reference>
<dbReference type="InterPro" id="IPR032942">
    <property type="entry name" value="BPI/LBP/Plunc"/>
</dbReference>
<dbReference type="KEGG" id="bbae:FRD01_23870"/>
<feature type="region of interest" description="Disordered" evidence="1">
    <location>
        <begin position="26"/>
        <end position="56"/>
    </location>
</feature>
<dbReference type="PROSITE" id="PS51257">
    <property type="entry name" value="PROKAR_LIPOPROTEIN"/>
    <property type="match status" value="1"/>
</dbReference>
<feature type="compositionally biased region" description="Acidic residues" evidence="1">
    <location>
        <begin position="32"/>
        <end position="56"/>
    </location>
</feature>
<feature type="chain" id="PRO_5022808980" evidence="2">
    <location>
        <begin position="19"/>
        <end position="910"/>
    </location>
</feature>
<protein>
    <submittedName>
        <fullName evidence="3">Uncharacterized protein</fullName>
    </submittedName>
</protein>
<dbReference type="Gene3D" id="2.60.40.10">
    <property type="entry name" value="Immunoglobulins"/>
    <property type="match status" value="2"/>
</dbReference>
<keyword evidence="2" id="KW-0732">Signal</keyword>
<proteinExistence type="predicted"/>
<dbReference type="InterPro" id="IPR013783">
    <property type="entry name" value="Ig-like_fold"/>
</dbReference>